<accession>A0ABQ2EQI3</accession>
<reference evidence="3" key="1">
    <citation type="journal article" date="2019" name="Int. J. Syst. Evol. Microbiol.">
        <title>The Global Catalogue of Microorganisms (GCM) 10K type strain sequencing project: providing services to taxonomists for standard genome sequencing and annotation.</title>
        <authorList>
            <consortium name="The Broad Institute Genomics Platform"/>
            <consortium name="The Broad Institute Genome Sequencing Center for Infectious Disease"/>
            <person name="Wu L."/>
            <person name="Ma J."/>
        </authorList>
    </citation>
    <scope>NUCLEOTIDE SEQUENCE [LARGE SCALE GENOMIC DNA]</scope>
    <source>
        <strain evidence="3">CGMCC 4.7275</strain>
    </source>
</reference>
<dbReference type="InterPro" id="IPR000073">
    <property type="entry name" value="AB_hydrolase_1"/>
</dbReference>
<organism evidence="2 3">
    <name type="scientific">Streptomyces camponoticapitis</name>
    <dbReference type="NCBI Taxonomy" id="1616125"/>
    <lineage>
        <taxon>Bacteria</taxon>
        <taxon>Bacillati</taxon>
        <taxon>Actinomycetota</taxon>
        <taxon>Actinomycetes</taxon>
        <taxon>Kitasatosporales</taxon>
        <taxon>Streptomycetaceae</taxon>
        <taxon>Streptomyces</taxon>
    </lineage>
</organism>
<dbReference type="PANTHER" id="PTHR43798:SF33">
    <property type="entry name" value="HYDROLASE, PUTATIVE (AFU_ORTHOLOGUE AFUA_2G14860)-RELATED"/>
    <property type="match status" value="1"/>
</dbReference>
<sequence>MPLVRAADRVSAMPTYSAPDTTQLAYHVFGEGPPLVCLPGGPIQSSDYLGELGGLSAHRQLIMPDPRGAGGSAVPADSASYRCDRLVDDVEALREHLGLDRMDLLGHSSGVNLAALYVARHPERVGRLALITPSVRAVGIPIPGEVRRETVRPRHDEPWFPEAYAALEAITEGRATADTWQAITPFSYGRWDEEAQTYESAGKAQRNDEAAGVFAGEGAFDPESTREALGRFERPVLLLAGEVDPGAPPVVAAEFAGLFPNAELVVQPGAGHFPWRDDPGRFMAATSAFLA</sequence>
<keyword evidence="3" id="KW-1185">Reference proteome</keyword>
<dbReference type="GO" id="GO:0016787">
    <property type="term" value="F:hydrolase activity"/>
    <property type="evidence" value="ECO:0007669"/>
    <property type="project" value="UniProtKB-KW"/>
</dbReference>
<dbReference type="EMBL" id="BMMV01000024">
    <property type="protein sequence ID" value="GGK20189.1"/>
    <property type="molecule type" value="Genomic_DNA"/>
</dbReference>
<evidence type="ECO:0000313" key="2">
    <source>
        <dbReference type="EMBL" id="GGK20189.1"/>
    </source>
</evidence>
<gene>
    <name evidence="2" type="ORF">GCM10011583_60110</name>
</gene>
<dbReference type="Pfam" id="PF00561">
    <property type="entry name" value="Abhydrolase_1"/>
    <property type="match status" value="1"/>
</dbReference>
<feature type="domain" description="AB hydrolase-1" evidence="1">
    <location>
        <begin position="33"/>
        <end position="274"/>
    </location>
</feature>
<dbReference type="SUPFAM" id="SSF53474">
    <property type="entry name" value="alpha/beta-Hydrolases"/>
    <property type="match status" value="1"/>
</dbReference>
<dbReference type="PANTHER" id="PTHR43798">
    <property type="entry name" value="MONOACYLGLYCEROL LIPASE"/>
    <property type="match status" value="1"/>
</dbReference>
<dbReference type="InterPro" id="IPR029058">
    <property type="entry name" value="AB_hydrolase_fold"/>
</dbReference>
<protein>
    <submittedName>
        <fullName evidence="2">Hydrolase</fullName>
    </submittedName>
</protein>
<evidence type="ECO:0000259" key="1">
    <source>
        <dbReference type="Pfam" id="PF00561"/>
    </source>
</evidence>
<dbReference type="Gene3D" id="3.40.50.1820">
    <property type="entry name" value="alpha/beta hydrolase"/>
    <property type="match status" value="1"/>
</dbReference>
<name>A0ABQ2EQI3_9ACTN</name>
<dbReference type="PRINTS" id="PR00111">
    <property type="entry name" value="ABHYDROLASE"/>
</dbReference>
<proteinExistence type="predicted"/>
<comment type="caution">
    <text evidence="2">The sequence shown here is derived from an EMBL/GenBank/DDBJ whole genome shotgun (WGS) entry which is preliminary data.</text>
</comment>
<dbReference type="Proteomes" id="UP000660265">
    <property type="component" value="Unassembled WGS sequence"/>
</dbReference>
<keyword evidence="2" id="KW-0378">Hydrolase</keyword>
<evidence type="ECO:0000313" key="3">
    <source>
        <dbReference type="Proteomes" id="UP000660265"/>
    </source>
</evidence>
<dbReference type="InterPro" id="IPR050266">
    <property type="entry name" value="AB_hydrolase_sf"/>
</dbReference>